<comment type="caution">
    <text evidence="2">The sequence shown here is derived from an EMBL/GenBank/DDBJ whole genome shotgun (WGS) entry which is preliminary data.</text>
</comment>
<evidence type="ECO:0000256" key="1">
    <source>
        <dbReference type="SAM" id="SignalP"/>
    </source>
</evidence>
<dbReference type="AlphaFoldDB" id="A0A8I1KLR7"/>
<proteinExistence type="predicted"/>
<feature type="chain" id="PRO_5034873756" evidence="1">
    <location>
        <begin position="20"/>
        <end position="233"/>
    </location>
</feature>
<dbReference type="RefSeq" id="WP_037241181.1">
    <property type="nucleotide sequence ID" value="NZ_JAEMUK010000020.1"/>
</dbReference>
<feature type="signal peptide" evidence="1">
    <location>
        <begin position="1"/>
        <end position="19"/>
    </location>
</feature>
<gene>
    <name evidence="2" type="ORF">JDN41_10170</name>
</gene>
<dbReference type="EMBL" id="JAEMUK010000020">
    <property type="protein sequence ID" value="MBJ7543928.1"/>
    <property type="molecule type" value="Genomic_DNA"/>
</dbReference>
<dbReference type="Proteomes" id="UP000623250">
    <property type="component" value="Unassembled WGS sequence"/>
</dbReference>
<evidence type="ECO:0000313" key="3">
    <source>
        <dbReference type="Proteomes" id="UP000623250"/>
    </source>
</evidence>
<sequence>MIRRMFAALTLFALGVAYQATVEAKAVPLSQASGLAQTIDAKSSVIKVDEEYDYRYNNAYGYGHGSGYAYRYGYPRYERAHRGCGWDYPCEPRRSYGRRYFSGGNSQVYIKNNYGTVNVYSNGARRSHRGPYYRPYRWRDRYDGSSYRCRDRGCGDDCGVFCWYKRVRSGYCGHGCDTYRERVRYETGYRTVEYPRPYFYRHRPRYEGYGYTRFERPYDDDRVPLRRFDGPRY</sequence>
<organism evidence="2 3">
    <name type="scientific">Rhodomicrobium udaipurense</name>
    <dbReference type="NCBI Taxonomy" id="1202716"/>
    <lineage>
        <taxon>Bacteria</taxon>
        <taxon>Pseudomonadati</taxon>
        <taxon>Pseudomonadota</taxon>
        <taxon>Alphaproteobacteria</taxon>
        <taxon>Hyphomicrobiales</taxon>
        <taxon>Hyphomicrobiaceae</taxon>
        <taxon>Rhodomicrobium</taxon>
    </lineage>
</organism>
<name>A0A8I1KLR7_9HYPH</name>
<reference evidence="2 3" key="1">
    <citation type="submission" date="2020-12" db="EMBL/GenBank/DDBJ databases">
        <title>Revised draft genomes of Rhodomicrobium vannielii ATCC 17100 and Rhodomicrobium udaipurense JA643.</title>
        <authorList>
            <person name="Conners E.M."/>
            <person name="Davenport E.J."/>
            <person name="Bose A."/>
        </authorList>
    </citation>
    <scope>NUCLEOTIDE SEQUENCE [LARGE SCALE GENOMIC DNA]</scope>
    <source>
        <strain evidence="2 3">JA643</strain>
    </source>
</reference>
<accession>A0A8I1KLR7</accession>
<keyword evidence="3" id="KW-1185">Reference proteome</keyword>
<protein>
    <submittedName>
        <fullName evidence="2">Uncharacterized protein</fullName>
    </submittedName>
</protein>
<keyword evidence="1" id="KW-0732">Signal</keyword>
<evidence type="ECO:0000313" key="2">
    <source>
        <dbReference type="EMBL" id="MBJ7543928.1"/>
    </source>
</evidence>